<name>A0AAN9FU82_HALRR</name>
<feature type="region of interest" description="Disordered" evidence="1">
    <location>
        <begin position="442"/>
        <end position="478"/>
    </location>
</feature>
<evidence type="ECO:0000313" key="3">
    <source>
        <dbReference type="EMBL" id="KAK7086614.1"/>
    </source>
</evidence>
<feature type="compositionally biased region" description="Basic and acidic residues" evidence="1">
    <location>
        <begin position="453"/>
        <end position="470"/>
    </location>
</feature>
<feature type="compositionally biased region" description="Polar residues" evidence="1">
    <location>
        <begin position="117"/>
        <end position="140"/>
    </location>
</feature>
<dbReference type="SMART" id="SM00746">
    <property type="entry name" value="TRASH"/>
    <property type="match status" value="6"/>
</dbReference>
<feature type="non-terminal residue" evidence="3">
    <location>
        <position position="1021"/>
    </location>
</feature>
<feature type="domain" description="TRASH" evidence="2">
    <location>
        <begin position="596"/>
        <end position="632"/>
    </location>
</feature>
<feature type="domain" description="TRASH" evidence="2">
    <location>
        <begin position="636"/>
        <end position="675"/>
    </location>
</feature>
<feature type="region of interest" description="Disordered" evidence="1">
    <location>
        <begin position="846"/>
        <end position="879"/>
    </location>
</feature>
<feature type="compositionally biased region" description="Low complexity" evidence="1">
    <location>
        <begin position="851"/>
        <end position="865"/>
    </location>
</feature>
<dbReference type="AlphaFoldDB" id="A0AAN9FU82"/>
<feature type="compositionally biased region" description="Polar residues" evidence="1">
    <location>
        <begin position="866"/>
        <end position="879"/>
    </location>
</feature>
<feature type="domain" description="TRASH" evidence="2">
    <location>
        <begin position="724"/>
        <end position="759"/>
    </location>
</feature>
<evidence type="ECO:0000259" key="2">
    <source>
        <dbReference type="SMART" id="SM00746"/>
    </source>
</evidence>
<dbReference type="EMBL" id="JAXCGZ010000132">
    <property type="protein sequence ID" value="KAK7086614.1"/>
    <property type="molecule type" value="Genomic_DNA"/>
</dbReference>
<feature type="compositionally biased region" description="Basic and acidic residues" evidence="1">
    <location>
        <begin position="217"/>
        <end position="247"/>
    </location>
</feature>
<protein>
    <recommendedName>
        <fullName evidence="2">TRASH domain-containing protein</fullName>
    </recommendedName>
</protein>
<feature type="domain" description="TRASH" evidence="2">
    <location>
        <begin position="811"/>
        <end position="850"/>
    </location>
</feature>
<dbReference type="PANTHER" id="PTHR45736">
    <property type="entry name" value="ZINC FINGER MYM-TYPE PROTEIN"/>
    <property type="match status" value="1"/>
</dbReference>
<accession>A0AAN9FU82</accession>
<evidence type="ECO:0000313" key="4">
    <source>
        <dbReference type="Proteomes" id="UP001381693"/>
    </source>
</evidence>
<feature type="domain" description="TRASH" evidence="2">
    <location>
        <begin position="885"/>
        <end position="921"/>
    </location>
</feature>
<feature type="region of interest" description="Disordered" evidence="1">
    <location>
        <begin position="1"/>
        <end position="369"/>
    </location>
</feature>
<feature type="compositionally biased region" description="Polar residues" evidence="1">
    <location>
        <begin position="65"/>
        <end position="75"/>
    </location>
</feature>
<proteinExistence type="predicted"/>
<evidence type="ECO:0000256" key="1">
    <source>
        <dbReference type="SAM" id="MobiDB-lite"/>
    </source>
</evidence>
<dbReference type="InterPro" id="IPR051284">
    <property type="entry name" value="ZnF_MYMT-QRICH1"/>
</dbReference>
<comment type="caution">
    <text evidence="3">The sequence shown here is derived from an EMBL/GenBank/DDBJ whole genome shotgun (WGS) entry which is preliminary data.</text>
</comment>
<feature type="compositionally biased region" description="Polar residues" evidence="1">
    <location>
        <begin position="948"/>
        <end position="974"/>
    </location>
</feature>
<dbReference type="Proteomes" id="UP001381693">
    <property type="component" value="Unassembled WGS sequence"/>
</dbReference>
<organism evidence="3 4">
    <name type="scientific">Halocaridina rubra</name>
    <name type="common">Hawaiian red shrimp</name>
    <dbReference type="NCBI Taxonomy" id="373956"/>
    <lineage>
        <taxon>Eukaryota</taxon>
        <taxon>Metazoa</taxon>
        <taxon>Ecdysozoa</taxon>
        <taxon>Arthropoda</taxon>
        <taxon>Crustacea</taxon>
        <taxon>Multicrustacea</taxon>
        <taxon>Malacostraca</taxon>
        <taxon>Eumalacostraca</taxon>
        <taxon>Eucarida</taxon>
        <taxon>Decapoda</taxon>
        <taxon>Pleocyemata</taxon>
        <taxon>Caridea</taxon>
        <taxon>Atyoidea</taxon>
        <taxon>Atyidae</taxon>
        <taxon>Halocaridina</taxon>
    </lineage>
</organism>
<keyword evidence="4" id="KW-1185">Reference proteome</keyword>
<gene>
    <name evidence="3" type="ORF">SK128_015285</name>
</gene>
<feature type="region of interest" description="Disordered" evidence="1">
    <location>
        <begin position="928"/>
        <end position="974"/>
    </location>
</feature>
<reference evidence="3 4" key="1">
    <citation type="submission" date="2023-11" db="EMBL/GenBank/DDBJ databases">
        <title>Halocaridina rubra genome assembly.</title>
        <authorList>
            <person name="Smith C."/>
        </authorList>
    </citation>
    <scope>NUCLEOTIDE SEQUENCE [LARGE SCALE GENOMIC DNA]</scope>
    <source>
        <strain evidence="3">EP-1</strain>
        <tissue evidence="3">Whole</tissue>
    </source>
</reference>
<feature type="compositionally biased region" description="Low complexity" evidence="1">
    <location>
        <begin position="343"/>
        <end position="369"/>
    </location>
</feature>
<dbReference type="InterPro" id="IPR011017">
    <property type="entry name" value="TRASH_dom"/>
</dbReference>
<feature type="compositionally biased region" description="Basic and acidic residues" evidence="1">
    <location>
        <begin position="106"/>
        <end position="115"/>
    </location>
</feature>
<feature type="compositionally biased region" description="Basic and acidic residues" evidence="1">
    <location>
        <begin position="263"/>
        <end position="301"/>
    </location>
</feature>
<dbReference type="PANTHER" id="PTHR45736:SF1">
    <property type="entry name" value="WITHOUT CHILDREN, ISOFORM B"/>
    <property type="match status" value="1"/>
</dbReference>
<feature type="compositionally biased region" description="Basic and acidic residues" evidence="1">
    <location>
        <begin position="151"/>
        <end position="170"/>
    </location>
</feature>
<feature type="domain" description="TRASH" evidence="2">
    <location>
        <begin position="766"/>
        <end position="805"/>
    </location>
</feature>
<sequence length="1021" mass="112436">MDDSGTEMMDVDPPIVKNTDMESDSTEAAQKEIKDSNTGMAEVHGEKSSTLEVNMDGAEKGTDGGDSSENITFENNEIDRLAASPFPAENLEKDDLSLTQESECLEENHMGDKGSDVPTSDSSDFVGNVSKENNSNSVGNDSIGKSIDSAEEIKVVESNDKDTATEKDNDTNLSECTDEETEHQDDNTSEKTSIVPEDESDASKKDEVPMDTSTAEEGGHNDIDDNDPKEICEKDKAVVSDNSKLDEEAMDTLTSEEGGSNGKDGDVPEETSEKDKAVSDDSERDKTFTTDNSEKVKTKGAEEDDIMEIPFEKKMTEVVDLADEEAELSGKREDDEGEDDGTESSTKGLKLRSLSSLVDASSSPSSSVNRDLSIINTPGAVLSNPEAFGAVGEIVEHKDIFGDSSEGLALRISNVVGGEDCITGLAMDDDRDMLSSIQISSITTLMDPISPEDPNKETDEEKSEAEKPENEEVTEDSGIKIVSAESLASKDEDPAKCQEEASPKIRLSCAVSEVAKDLGEEETSGTIYHILRSILTMQRECASCLKKTVCEFRITKKGEPGTFAFLCSAECRGKWTTSLPANECVEKPRIIFEKLCGMCNKDLTTQSRSGQFSWETREFCSEDCLTSHLEEVAGRCHMCFEPVRPLYIGKYCVRFGSDIHQFCSNNCLERYKSKIKVCCYCQKNVENVTKVTSPANKEYCSVKCLKRAQRRDIAQQNYNEQHPCTVCQTKGLNRYEFLMNGEAQQLCSDPCLNVFKYVNKVKAVTCCLCYRVMNAEDVCQYLYHGGHQLRVFCSDSCVNVFILSARRIVNCDFCKVKKYNFDMIHRQVDEDFLEYYYCSLQCTRNRHDASGKTSSAAGTAATESTNDSSGNISAPSSTDAPMTVCSMCNTTAKAQFHMVMSDNTLRSFCQYDCASRYKSTFGYLVEDSQSKETSQAKSPAPPTIRPKPTSQLTAKSTNNGPQSLNKSSGSTVSPENIQATTEILKMLLPPTMENKKTMCKPAMCTKGVYCRPHPWHRSTQT</sequence>